<dbReference type="GO" id="GO:0038023">
    <property type="term" value="F:signaling receptor activity"/>
    <property type="evidence" value="ECO:0007669"/>
    <property type="project" value="TreeGrafter"/>
</dbReference>
<protein>
    <recommendedName>
        <fullName evidence="11">Adiponectin receptor protein 1</fullName>
    </recommendedName>
</protein>
<keyword evidence="4 8" id="KW-1133">Transmembrane helix</keyword>
<evidence type="ECO:0000256" key="6">
    <source>
        <dbReference type="PIRSR" id="PIRSR604254-1"/>
    </source>
</evidence>
<evidence type="ECO:0000256" key="3">
    <source>
        <dbReference type="ARBA" id="ARBA00022692"/>
    </source>
</evidence>
<feature type="transmembrane region" description="Helical" evidence="8">
    <location>
        <begin position="163"/>
        <end position="181"/>
    </location>
</feature>
<dbReference type="Pfam" id="PF03006">
    <property type="entry name" value="HlyIII"/>
    <property type="match status" value="1"/>
</dbReference>
<feature type="transmembrane region" description="Helical" evidence="8">
    <location>
        <begin position="89"/>
        <end position="107"/>
    </location>
</feature>
<dbReference type="EMBL" id="CALNXJ010000015">
    <property type="protein sequence ID" value="CAH3116750.1"/>
    <property type="molecule type" value="Genomic_DNA"/>
</dbReference>
<feature type="compositionally biased region" description="Polar residues" evidence="7">
    <location>
        <begin position="13"/>
        <end position="26"/>
    </location>
</feature>
<dbReference type="InterPro" id="IPR004254">
    <property type="entry name" value="AdipoR/HlyIII-related"/>
</dbReference>
<evidence type="ECO:0000313" key="9">
    <source>
        <dbReference type="EMBL" id="CAH3116750.1"/>
    </source>
</evidence>
<feature type="transmembrane region" description="Helical" evidence="8">
    <location>
        <begin position="295"/>
        <end position="317"/>
    </location>
</feature>
<comment type="caution">
    <text evidence="9">The sequence shown here is derived from an EMBL/GenBank/DDBJ whole genome shotgun (WGS) entry which is preliminary data.</text>
</comment>
<dbReference type="PANTHER" id="PTHR20855">
    <property type="entry name" value="ADIPOR/PROGESTIN RECEPTOR-RELATED"/>
    <property type="match status" value="1"/>
</dbReference>
<evidence type="ECO:0000256" key="5">
    <source>
        <dbReference type="ARBA" id="ARBA00023136"/>
    </source>
</evidence>
<feature type="binding site" evidence="6">
    <location>
        <position position="297"/>
    </location>
    <ligand>
        <name>Zn(2+)</name>
        <dbReference type="ChEBI" id="CHEBI:29105"/>
    </ligand>
</feature>
<dbReference type="PANTHER" id="PTHR20855:SF52">
    <property type="entry name" value="ADIPONECTIN RECEPTOR PROTEIN"/>
    <property type="match status" value="1"/>
</dbReference>
<keyword evidence="3 8" id="KW-0812">Transmembrane</keyword>
<dbReference type="AlphaFoldDB" id="A0AAU9WKA8"/>
<dbReference type="Proteomes" id="UP001159428">
    <property type="component" value="Unassembled WGS sequence"/>
</dbReference>
<evidence type="ECO:0000256" key="1">
    <source>
        <dbReference type="ARBA" id="ARBA00004141"/>
    </source>
</evidence>
<dbReference type="GO" id="GO:0046872">
    <property type="term" value="F:metal ion binding"/>
    <property type="evidence" value="ECO:0007669"/>
    <property type="project" value="UniProtKB-KW"/>
</dbReference>
<evidence type="ECO:0000256" key="8">
    <source>
        <dbReference type="SAM" id="Phobius"/>
    </source>
</evidence>
<evidence type="ECO:0000256" key="4">
    <source>
        <dbReference type="ARBA" id="ARBA00022989"/>
    </source>
</evidence>
<dbReference type="GO" id="GO:0033211">
    <property type="term" value="P:adiponectin-activated signaling pathway"/>
    <property type="evidence" value="ECO:0007669"/>
    <property type="project" value="TreeGrafter"/>
</dbReference>
<keyword evidence="6" id="KW-0862">Zinc</keyword>
<name>A0AAU9WKA8_9CNID</name>
<evidence type="ECO:0008006" key="11">
    <source>
        <dbReference type="Google" id="ProtNLM"/>
    </source>
</evidence>
<comment type="subcellular location">
    <subcellularLocation>
        <location evidence="1">Membrane</location>
        <topology evidence="1">Multi-pass membrane protein</topology>
    </subcellularLocation>
</comment>
<feature type="transmembrane region" description="Helical" evidence="8">
    <location>
        <begin position="224"/>
        <end position="248"/>
    </location>
</feature>
<feature type="transmembrane region" description="Helical" evidence="8">
    <location>
        <begin position="127"/>
        <end position="151"/>
    </location>
</feature>
<keyword evidence="6" id="KW-0479">Metal-binding</keyword>
<gene>
    <name evidence="9" type="ORF">PMEA_00006595</name>
</gene>
<feature type="binding site" evidence="6">
    <location>
        <position position="147"/>
    </location>
    <ligand>
        <name>Zn(2+)</name>
        <dbReference type="ChEBI" id="CHEBI:29105"/>
    </ligand>
</feature>
<feature type="transmembrane region" description="Helical" evidence="8">
    <location>
        <begin position="193"/>
        <end position="212"/>
    </location>
</feature>
<proteinExistence type="inferred from homology"/>
<feature type="binding site" evidence="6">
    <location>
        <position position="293"/>
    </location>
    <ligand>
        <name>Zn(2+)</name>
        <dbReference type="ChEBI" id="CHEBI:29105"/>
    </ligand>
</feature>
<organism evidence="9 10">
    <name type="scientific">Pocillopora meandrina</name>
    <dbReference type="NCBI Taxonomy" id="46732"/>
    <lineage>
        <taxon>Eukaryota</taxon>
        <taxon>Metazoa</taxon>
        <taxon>Cnidaria</taxon>
        <taxon>Anthozoa</taxon>
        <taxon>Hexacorallia</taxon>
        <taxon>Scleractinia</taxon>
        <taxon>Astrocoeniina</taxon>
        <taxon>Pocilloporidae</taxon>
        <taxon>Pocillopora</taxon>
    </lineage>
</organism>
<accession>A0AAU9WKA8</accession>
<evidence type="ECO:0000313" key="10">
    <source>
        <dbReference type="Proteomes" id="UP001159428"/>
    </source>
</evidence>
<feature type="region of interest" description="Disordered" evidence="7">
    <location>
        <begin position="1"/>
        <end position="26"/>
    </location>
</feature>
<comment type="similarity">
    <text evidence="2">Belongs to the ADIPOR family.</text>
</comment>
<feature type="transmembrane region" description="Helical" evidence="8">
    <location>
        <begin position="254"/>
        <end position="274"/>
    </location>
</feature>
<sequence>MTGTSQRHERKQNAASTNPQEISNGTAKEDIVSPGVIELVHHNKHHLLSHSELPDWLRGNEFLSHFHRPPMPCFRSCFKSIFKLHSETGNIWTHLIGFIAFVCITSYMLVRPVTEAYPFPGDWREKLVFSCFFVGAILCLGVSWIFHTVYCHSKTISKIFRRLDYAGIAIFIMGSFIPPLYYGFYCSRVLKIVYMSMICSLGVICIIVSLWDKFSAPHYRLLRAGIMLSFGYCGFIPVIHLICLYGITLAYRQAAGGWVALMCLLYTASAVMYATRIPERFFPGKCDIWFQSHQIFHLLVLAAAFVHLYGICQMAQYRFEKGPSCES</sequence>
<evidence type="ECO:0000256" key="7">
    <source>
        <dbReference type="SAM" id="MobiDB-lite"/>
    </source>
</evidence>
<reference evidence="9 10" key="1">
    <citation type="submission" date="2022-05" db="EMBL/GenBank/DDBJ databases">
        <authorList>
            <consortium name="Genoscope - CEA"/>
            <person name="William W."/>
        </authorList>
    </citation>
    <scope>NUCLEOTIDE SEQUENCE [LARGE SCALE GENOMIC DNA]</scope>
</reference>
<dbReference type="GO" id="GO:0005886">
    <property type="term" value="C:plasma membrane"/>
    <property type="evidence" value="ECO:0007669"/>
    <property type="project" value="TreeGrafter"/>
</dbReference>
<keyword evidence="10" id="KW-1185">Reference proteome</keyword>
<keyword evidence="5 8" id="KW-0472">Membrane</keyword>
<evidence type="ECO:0000256" key="2">
    <source>
        <dbReference type="ARBA" id="ARBA00007018"/>
    </source>
</evidence>